<dbReference type="InterPro" id="IPR036162">
    <property type="entry name" value="Resolvase-like_N_sf"/>
</dbReference>
<dbReference type="RefSeq" id="WP_167443944.1">
    <property type="nucleotide sequence ID" value="NZ_FXYX01000017.1"/>
</dbReference>
<dbReference type="InterPro" id="IPR025827">
    <property type="entry name" value="Zn_ribbon_recom_dom"/>
</dbReference>
<dbReference type="SMART" id="SM00857">
    <property type="entry name" value="Resolvase"/>
    <property type="match status" value="1"/>
</dbReference>
<dbReference type="Pfam" id="PF13408">
    <property type="entry name" value="Zn_ribbon_recom"/>
    <property type="match status" value="1"/>
</dbReference>
<evidence type="ECO:0000313" key="4">
    <source>
        <dbReference type="EMBL" id="SMX90664.1"/>
    </source>
</evidence>
<reference evidence="5" key="1">
    <citation type="submission" date="2017-03" db="EMBL/GenBank/DDBJ databases">
        <authorList>
            <person name="Monnet C."/>
        </authorList>
    </citation>
    <scope>NUCLEOTIDE SEQUENCE [LARGE SCALE GENOMIC DNA]</scope>
    <source>
        <strain evidence="5">ATCC 49514</strain>
    </source>
</reference>
<dbReference type="PANTHER" id="PTHR30461">
    <property type="entry name" value="DNA-INVERTASE FROM LAMBDOID PROPHAGE"/>
    <property type="match status" value="1"/>
</dbReference>
<name>A0A2H1JTL3_9MICO</name>
<dbReference type="Pfam" id="PF07508">
    <property type="entry name" value="Recombinase"/>
    <property type="match status" value="1"/>
</dbReference>
<evidence type="ECO:0000259" key="2">
    <source>
        <dbReference type="PROSITE" id="PS51736"/>
    </source>
</evidence>
<dbReference type="PROSITE" id="PS51737">
    <property type="entry name" value="RECOMBINASE_DNA_BIND"/>
    <property type="match status" value="1"/>
</dbReference>
<dbReference type="Gene3D" id="3.40.50.1390">
    <property type="entry name" value="Resolvase, N-terminal catalytic domain"/>
    <property type="match status" value="1"/>
</dbReference>
<gene>
    <name evidence="4" type="ORF">BI49514_02327</name>
</gene>
<dbReference type="EMBL" id="FXYX01000017">
    <property type="protein sequence ID" value="SMX90664.1"/>
    <property type="molecule type" value="Genomic_DNA"/>
</dbReference>
<dbReference type="PROSITE" id="PS51736">
    <property type="entry name" value="RECOMBINASES_3"/>
    <property type="match status" value="1"/>
</dbReference>
<feature type="domain" description="Recombinase" evidence="3">
    <location>
        <begin position="170"/>
        <end position="281"/>
    </location>
</feature>
<dbReference type="InterPro" id="IPR006119">
    <property type="entry name" value="Resolv_N"/>
</dbReference>
<dbReference type="SUPFAM" id="SSF53041">
    <property type="entry name" value="Resolvase-like"/>
    <property type="match status" value="1"/>
</dbReference>
<dbReference type="InterPro" id="IPR038109">
    <property type="entry name" value="DNA_bind_recomb_sf"/>
</dbReference>
<protein>
    <submittedName>
        <fullName evidence="4">Site-specific DNA recombinase</fullName>
    </submittedName>
</protein>
<evidence type="ECO:0000256" key="1">
    <source>
        <dbReference type="SAM" id="MobiDB-lite"/>
    </source>
</evidence>
<dbReference type="Pfam" id="PF00239">
    <property type="entry name" value="Resolvase"/>
    <property type="match status" value="1"/>
</dbReference>
<organism evidence="4 5">
    <name type="scientific">Brevibacterium iodinum ATCC 49514</name>
    <dbReference type="NCBI Taxonomy" id="1255616"/>
    <lineage>
        <taxon>Bacteria</taxon>
        <taxon>Bacillati</taxon>
        <taxon>Actinomycetota</taxon>
        <taxon>Actinomycetes</taxon>
        <taxon>Micrococcales</taxon>
        <taxon>Brevibacteriaceae</taxon>
        <taxon>Brevibacterium</taxon>
    </lineage>
</organism>
<accession>A0A2H1JTL3</accession>
<feature type="region of interest" description="Disordered" evidence="1">
    <location>
        <begin position="346"/>
        <end position="365"/>
    </location>
</feature>
<dbReference type="InterPro" id="IPR050639">
    <property type="entry name" value="SSR_resolvase"/>
</dbReference>
<feature type="domain" description="Resolvase/invertase-type recombinase catalytic" evidence="2">
    <location>
        <begin position="9"/>
        <end position="161"/>
    </location>
</feature>
<dbReference type="Proteomes" id="UP000234382">
    <property type="component" value="Unassembled WGS sequence"/>
</dbReference>
<sequence length="489" mass="55548">MQARSTDTHAAIYCRISRDAEGDGEGVERQERLCRELATRLGLNVVDVYTDNDIGASDRTSTTKQRDAYARLIKDARSGRFHHILAYSNSRLTRRMLELEDLIQLHEQSDVIIHTVASGDDDLSTSDGRMVARIKASVDAAESDRIAERQKAAFLHNALQGKPKLQHQRAFGWERDGITVNPEEAALIRAGVERLKQGESVTTIARDWERQGIKTAAGKDEWPWQTLHRVLVGWRTAGVRTYKREPLRDSTGELVMGTWEPIISLKDREDALAMLRKRGLKKVRQGKWYLSGMVKCGVCGGKMYGQLGKTRTYTCKPGKGHNVITADTLESEVQWEVINHYVDRRTQGRDKDAAPQQDEEWPKQNELDAANAKIEELMTAYHSNELPSSVAFPMIDTQEQIRQQLRKERDDFLAQRAEPKTPLDLETWYDKFLLEEMAAIVPNEEPDSFDRKTLAMRQVVETVIVKKGLRGRAGWGDAGAKRIEIVWRG</sequence>
<keyword evidence="5" id="KW-1185">Reference proteome</keyword>
<dbReference type="Gene3D" id="3.90.1750.20">
    <property type="entry name" value="Putative Large Serine Recombinase, Chain B, Domain 2"/>
    <property type="match status" value="1"/>
</dbReference>
<dbReference type="CDD" id="cd00338">
    <property type="entry name" value="Ser_Recombinase"/>
    <property type="match status" value="1"/>
</dbReference>
<dbReference type="GO" id="GO:0000150">
    <property type="term" value="F:DNA strand exchange activity"/>
    <property type="evidence" value="ECO:0007669"/>
    <property type="project" value="InterPro"/>
</dbReference>
<dbReference type="AlphaFoldDB" id="A0A2H1JTL3"/>
<dbReference type="GO" id="GO:0003677">
    <property type="term" value="F:DNA binding"/>
    <property type="evidence" value="ECO:0007669"/>
    <property type="project" value="InterPro"/>
</dbReference>
<proteinExistence type="predicted"/>
<dbReference type="PANTHER" id="PTHR30461:SF23">
    <property type="entry name" value="DNA RECOMBINASE-RELATED"/>
    <property type="match status" value="1"/>
</dbReference>
<dbReference type="InterPro" id="IPR011109">
    <property type="entry name" value="DNA_bind_recombinase_dom"/>
</dbReference>
<evidence type="ECO:0000313" key="5">
    <source>
        <dbReference type="Proteomes" id="UP000234382"/>
    </source>
</evidence>
<evidence type="ECO:0000259" key="3">
    <source>
        <dbReference type="PROSITE" id="PS51737"/>
    </source>
</evidence>